<dbReference type="NCBIfam" id="TIGR02867">
    <property type="entry name" value="spore_II_P"/>
    <property type="match status" value="1"/>
</dbReference>
<sequence length="311" mass="35133">MLTQKYGYYFLQIVFCCIFVGLIYLISPYVLKQNISYYASLLSHTLVIEAKPLPRLATSSEVLPAIVSPIGPIAGYVESQHIVKDVQSTLVKVANKKDQTHSVLDHQPTIFLYTTHNRESFLPHLNQSKPELAFSEIINIQQLLPGFEGHLSQAGFKVYRDQTDIQTILKKENLTYQKSYDVSRRALEKIIQEVPNLTYSFDIHRDSNRREVTTVRIDDVSYAKLLFVIGKDHPGFEKNEIFARRLSEALNTKYPGISRGVKLLGGSGRNGIYNQDVVATSVLIEVGGVDNTMEEAERSLEKIAECLSVLH</sequence>
<dbReference type="OrthoDB" id="1633470at2"/>
<name>A0A511WZF7_9BACI</name>
<feature type="transmembrane region" description="Helical" evidence="1">
    <location>
        <begin position="6"/>
        <end position="26"/>
    </location>
</feature>
<organism evidence="2 3">
    <name type="scientific">Halolactibacillus alkaliphilus</name>
    <dbReference type="NCBI Taxonomy" id="442899"/>
    <lineage>
        <taxon>Bacteria</taxon>
        <taxon>Bacillati</taxon>
        <taxon>Bacillota</taxon>
        <taxon>Bacilli</taxon>
        <taxon>Bacillales</taxon>
        <taxon>Bacillaceae</taxon>
        <taxon>Halolactibacillus</taxon>
    </lineage>
</organism>
<evidence type="ECO:0000313" key="2">
    <source>
        <dbReference type="EMBL" id="GEN56076.1"/>
    </source>
</evidence>
<evidence type="ECO:0008006" key="4">
    <source>
        <dbReference type="Google" id="ProtNLM"/>
    </source>
</evidence>
<comment type="caution">
    <text evidence="2">The sequence shown here is derived from an EMBL/GenBank/DDBJ whole genome shotgun (WGS) entry which is preliminary data.</text>
</comment>
<accession>A0A511WZF7</accession>
<gene>
    <name evidence="2" type="ORF">HAL01_05400</name>
</gene>
<keyword evidence="1" id="KW-1133">Transmembrane helix</keyword>
<keyword evidence="1" id="KW-0812">Transmembrane</keyword>
<dbReference type="STRING" id="442899.SAMN05720591_105130"/>
<dbReference type="Pfam" id="PF07454">
    <property type="entry name" value="SpoIIP"/>
    <property type="match status" value="1"/>
</dbReference>
<dbReference type="AlphaFoldDB" id="A0A511WZF7"/>
<reference evidence="2 3" key="1">
    <citation type="submission" date="2019-07" db="EMBL/GenBank/DDBJ databases">
        <title>Whole genome shotgun sequence of Halolactibacillus alkaliphilus NBRC 103919.</title>
        <authorList>
            <person name="Hosoyama A."/>
            <person name="Uohara A."/>
            <person name="Ohji S."/>
            <person name="Ichikawa N."/>
        </authorList>
    </citation>
    <scope>NUCLEOTIDE SEQUENCE [LARGE SCALE GENOMIC DNA]</scope>
    <source>
        <strain evidence="2 3">NBRC 103919</strain>
    </source>
</reference>
<evidence type="ECO:0000313" key="3">
    <source>
        <dbReference type="Proteomes" id="UP000321400"/>
    </source>
</evidence>
<proteinExistence type="predicted"/>
<dbReference type="RefSeq" id="WP_089800443.1">
    <property type="nucleotide sequence ID" value="NZ_BJYE01000004.1"/>
</dbReference>
<dbReference type="Proteomes" id="UP000321400">
    <property type="component" value="Unassembled WGS sequence"/>
</dbReference>
<keyword evidence="3" id="KW-1185">Reference proteome</keyword>
<dbReference type="EMBL" id="BJYE01000004">
    <property type="protein sequence ID" value="GEN56076.1"/>
    <property type="molecule type" value="Genomic_DNA"/>
</dbReference>
<dbReference type="InterPro" id="IPR010897">
    <property type="entry name" value="Spore_II_P"/>
</dbReference>
<evidence type="ECO:0000256" key="1">
    <source>
        <dbReference type="SAM" id="Phobius"/>
    </source>
</evidence>
<keyword evidence="1" id="KW-0472">Membrane</keyword>
<protein>
    <recommendedName>
        <fullName evidence="4">Stage II sporulation protein P</fullName>
    </recommendedName>
</protein>